<protein>
    <submittedName>
        <fullName evidence="12">Acyl-CoA dehydrogenase</fullName>
    </submittedName>
</protein>
<evidence type="ECO:0000259" key="10">
    <source>
        <dbReference type="Pfam" id="PF02770"/>
    </source>
</evidence>
<feature type="domain" description="Acyl-CoA dehydrogenase/oxidase C-terminal" evidence="9">
    <location>
        <begin position="229"/>
        <end position="381"/>
    </location>
</feature>
<comment type="pathway">
    <text evidence="2">Amino-acid degradation; L-valine degradation.</text>
</comment>
<dbReference type="Gene3D" id="1.10.540.10">
    <property type="entry name" value="Acyl-CoA dehydrogenase/oxidase, N-terminal domain"/>
    <property type="match status" value="1"/>
</dbReference>
<dbReference type="PIRSF" id="PIRSF016578">
    <property type="entry name" value="HsaA"/>
    <property type="match status" value="1"/>
</dbReference>
<keyword evidence="6 8" id="KW-0274">FAD</keyword>
<organism evidence="12 13">
    <name type="scientific">Sulfobacillus acidophilus</name>
    <dbReference type="NCBI Taxonomy" id="53633"/>
    <lineage>
        <taxon>Bacteria</taxon>
        <taxon>Bacillati</taxon>
        <taxon>Bacillota</taxon>
        <taxon>Clostridia</taxon>
        <taxon>Eubacteriales</taxon>
        <taxon>Clostridiales Family XVII. Incertae Sedis</taxon>
        <taxon>Sulfobacillus</taxon>
    </lineage>
</organism>
<dbReference type="PANTHER" id="PTHR43884:SF12">
    <property type="entry name" value="ISOVALERYL-COA DEHYDROGENASE, MITOCHONDRIAL-RELATED"/>
    <property type="match status" value="1"/>
</dbReference>
<evidence type="ECO:0000256" key="6">
    <source>
        <dbReference type="ARBA" id="ARBA00022827"/>
    </source>
</evidence>
<dbReference type="InterPro" id="IPR046373">
    <property type="entry name" value="Acyl-CoA_Oxase/DH_mid-dom_sf"/>
</dbReference>
<dbReference type="InterPro" id="IPR006091">
    <property type="entry name" value="Acyl-CoA_Oxase/DH_mid-dom"/>
</dbReference>
<dbReference type="SUPFAM" id="SSF56645">
    <property type="entry name" value="Acyl-CoA dehydrogenase NM domain-like"/>
    <property type="match status" value="1"/>
</dbReference>
<evidence type="ECO:0000256" key="2">
    <source>
        <dbReference type="ARBA" id="ARBA00005109"/>
    </source>
</evidence>
<evidence type="ECO:0000256" key="3">
    <source>
        <dbReference type="ARBA" id="ARBA00009347"/>
    </source>
</evidence>
<dbReference type="InterPro" id="IPR009100">
    <property type="entry name" value="AcylCoA_DH/oxidase_NM_dom_sf"/>
</dbReference>
<dbReference type="AlphaFoldDB" id="A0A2T2WLU9"/>
<dbReference type="Proteomes" id="UP000241848">
    <property type="component" value="Unassembled WGS sequence"/>
</dbReference>
<dbReference type="InterPro" id="IPR036250">
    <property type="entry name" value="AcylCo_DH-like_C"/>
</dbReference>
<dbReference type="FunFam" id="1.20.140.10:FF:000001">
    <property type="entry name" value="Acyl-CoA dehydrogenase"/>
    <property type="match status" value="1"/>
</dbReference>
<feature type="domain" description="Acyl-CoA oxidase/dehydrogenase middle" evidence="10">
    <location>
        <begin position="123"/>
        <end position="217"/>
    </location>
</feature>
<dbReference type="PANTHER" id="PTHR43884">
    <property type="entry name" value="ACYL-COA DEHYDROGENASE"/>
    <property type="match status" value="1"/>
</dbReference>
<dbReference type="InterPro" id="IPR009075">
    <property type="entry name" value="AcylCo_DH/oxidase_C"/>
</dbReference>
<reference evidence="12 13" key="1">
    <citation type="journal article" date="2014" name="BMC Genomics">
        <title>Comparison of environmental and isolate Sulfobacillus genomes reveals diverse carbon, sulfur, nitrogen, and hydrogen metabolisms.</title>
        <authorList>
            <person name="Justice N.B."/>
            <person name="Norman A."/>
            <person name="Brown C.T."/>
            <person name="Singh A."/>
            <person name="Thomas B.C."/>
            <person name="Banfield J.F."/>
        </authorList>
    </citation>
    <scope>NUCLEOTIDE SEQUENCE [LARGE SCALE GENOMIC DNA]</scope>
    <source>
        <strain evidence="12">AMDSBA3</strain>
    </source>
</reference>
<dbReference type="Gene3D" id="1.20.140.10">
    <property type="entry name" value="Butyryl-CoA Dehydrogenase, subunit A, domain 3"/>
    <property type="match status" value="1"/>
</dbReference>
<keyword evidence="7 8" id="KW-0560">Oxidoreductase</keyword>
<evidence type="ECO:0000256" key="1">
    <source>
        <dbReference type="ARBA" id="ARBA00001974"/>
    </source>
</evidence>
<dbReference type="FunFam" id="1.10.540.10:FF:000002">
    <property type="entry name" value="Acyl-CoA dehydrogenase FadE19"/>
    <property type="match status" value="1"/>
</dbReference>
<evidence type="ECO:0000259" key="9">
    <source>
        <dbReference type="Pfam" id="PF00441"/>
    </source>
</evidence>
<accession>A0A2T2WLU9</accession>
<name>A0A2T2WLU9_9FIRM</name>
<feature type="domain" description="Acyl-CoA dehydrogenase/oxidase N-terminal" evidence="11">
    <location>
        <begin position="7"/>
        <end position="117"/>
    </location>
</feature>
<comment type="cofactor">
    <cofactor evidence="1 8">
        <name>FAD</name>
        <dbReference type="ChEBI" id="CHEBI:57692"/>
    </cofactor>
</comment>
<evidence type="ECO:0000256" key="5">
    <source>
        <dbReference type="ARBA" id="ARBA00022630"/>
    </source>
</evidence>
<dbReference type="Pfam" id="PF02770">
    <property type="entry name" value="Acyl-CoA_dh_M"/>
    <property type="match status" value="1"/>
</dbReference>
<evidence type="ECO:0000256" key="7">
    <source>
        <dbReference type="ARBA" id="ARBA00023002"/>
    </source>
</evidence>
<evidence type="ECO:0000259" key="11">
    <source>
        <dbReference type="Pfam" id="PF02771"/>
    </source>
</evidence>
<dbReference type="SUPFAM" id="SSF47203">
    <property type="entry name" value="Acyl-CoA dehydrogenase C-terminal domain-like"/>
    <property type="match status" value="1"/>
</dbReference>
<sequence>MEFSLNSEQKLLEDNVRKFAQREVAPLAATIDREARFPVENFKKMGEMGLLGITVPQAWGGAGGTYLDMMIATEELAAACTSTAVAFAANATLFNDNVVHNGSETIKRKYLPGTSAGDLIGGIAMTEPDTGSDVVSMRTSARREGDYYVLNGTKILITNGPIGDVFIVYAKTDPLQGSNGISAFVVEATFPGFRRGKTFAKLGWRGSPTGELVFEDCLVPAENLLGSLNRGIVVLMSGLNSERVVMGALSVGLARGAYEAALRYAQERHQFGQPLVAFQLIQEKLVTIAMHLEMARLLVYKGAVLMDGGHRGRQANLVASYAKLFASEMCMAATTEAVQILGGYGFTQDYPVERMMRDAKIHTIGGGTSEIQKMIIMRALLEGPQLD</sequence>
<evidence type="ECO:0000256" key="8">
    <source>
        <dbReference type="RuleBase" id="RU362125"/>
    </source>
</evidence>
<dbReference type="GO" id="GO:0006552">
    <property type="term" value="P:L-leucine catabolic process"/>
    <property type="evidence" value="ECO:0007669"/>
    <property type="project" value="TreeGrafter"/>
</dbReference>
<comment type="caution">
    <text evidence="12">The sequence shown here is derived from an EMBL/GenBank/DDBJ whole genome shotgun (WGS) entry which is preliminary data.</text>
</comment>
<dbReference type="InterPro" id="IPR013786">
    <property type="entry name" value="AcylCoA_DH/ox_N"/>
</dbReference>
<keyword evidence="5 8" id="KW-0285">Flavoprotein</keyword>
<dbReference type="GO" id="GO:0050660">
    <property type="term" value="F:flavin adenine dinucleotide binding"/>
    <property type="evidence" value="ECO:0007669"/>
    <property type="project" value="InterPro"/>
</dbReference>
<gene>
    <name evidence="12" type="ORF">C7B45_03705</name>
</gene>
<dbReference type="PROSITE" id="PS00073">
    <property type="entry name" value="ACYL_COA_DH_2"/>
    <property type="match status" value="1"/>
</dbReference>
<dbReference type="GO" id="GO:0003995">
    <property type="term" value="F:acyl-CoA dehydrogenase activity"/>
    <property type="evidence" value="ECO:0007669"/>
    <property type="project" value="InterPro"/>
</dbReference>
<keyword evidence="4" id="KW-0101">Branched-chain amino acid catabolism</keyword>
<dbReference type="Pfam" id="PF02771">
    <property type="entry name" value="Acyl-CoA_dh_N"/>
    <property type="match status" value="1"/>
</dbReference>
<dbReference type="EMBL" id="PXYV01000007">
    <property type="protein sequence ID" value="PSR23212.1"/>
    <property type="molecule type" value="Genomic_DNA"/>
</dbReference>
<comment type="similarity">
    <text evidence="3 8">Belongs to the acyl-CoA dehydrogenase family.</text>
</comment>
<dbReference type="InterPro" id="IPR037069">
    <property type="entry name" value="AcylCoA_DH/ox_N_sf"/>
</dbReference>
<dbReference type="Pfam" id="PF00441">
    <property type="entry name" value="Acyl-CoA_dh_1"/>
    <property type="match status" value="1"/>
</dbReference>
<proteinExistence type="inferred from homology"/>
<evidence type="ECO:0000313" key="12">
    <source>
        <dbReference type="EMBL" id="PSR23212.1"/>
    </source>
</evidence>
<evidence type="ECO:0000313" key="13">
    <source>
        <dbReference type="Proteomes" id="UP000241848"/>
    </source>
</evidence>
<evidence type="ECO:0000256" key="4">
    <source>
        <dbReference type="ARBA" id="ARBA00022456"/>
    </source>
</evidence>
<dbReference type="Gene3D" id="2.40.110.10">
    <property type="entry name" value="Butyryl-CoA Dehydrogenase, subunit A, domain 2"/>
    <property type="match status" value="1"/>
</dbReference>
<dbReference type="FunFam" id="2.40.110.10:FF:000001">
    <property type="entry name" value="Acyl-CoA dehydrogenase, mitochondrial"/>
    <property type="match status" value="1"/>
</dbReference>
<dbReference type="InterPro" id="IPR006089">
    <property type="entry name" value="Acyl-CoA_DH_CS"/>
</dbReference>